<organism evidence="2 3">
    <name type="scientific">Fistulifera solaris</name>
    <name type="common">Oleaginous diatom</name>
    <dbReference type="NCBI Taxonomy" id="1519565"/>
    <lineage>
        <taxon>Eukaryota</taxon>
        <taxon>Sar</taxon>
        <taxon>Stramenopiles</taxon>
        <taxon>Ochrophyta</taxon>
        <taxon>Bacillariophyta</taxon>
        <taxon>Bacillariophyceae</taxon>
        <taxon>Bacillariophycidae</taxon>
        <taxon>Naviculales</taxon>
        <taxon>Naviculaceae</taxon>
        <taxon>Fistulifera</taxon>
    </lineage>
</organism>
<accession>A0A1Z5JAD5</accession>
<proteinExistence type="predicted"/>
<feature type="compositionally biased region" description="Basic and acidic residues" evidence="1">
    <location>
        <begin position="430"/>
        <end position="443"/>
    </location>
</feature>
<dbReference type="Proteomes" id="UP000198406">
    <property type="component" value="Unassembled WGS sequence"/>
</dbReference>
<dbReference type="EMBL" id="BDSP01000031">
    <property type="protein sequence ID" value="GAX10919.1"/>
    <property type="molecule type" value="Genomic_DNA"/>
</dbReference>
<keyword evidence="3" id="KW-1185">Reference proteome</keyword>
<feature type="region of interest" description="Disordered" evidence="1">
    <location>
        <begin position="101"/>
        <end position="160"/>
    </location>
</feature>
<feature type="compositionally biased region" description="Basic and acidic residues" evidence="1">
    <location>
        <begin position="409"/>
        <end position="419"/>
    </location>
</feature>
<name>A0A1Z5JAD5_FISSO</name>
<sequence length="443" mass="48758">MPKKNDNDDDVDANLPKWGEGTKGWHTLIFMLSKKMISVESKSAGGQGPAEVRAMSPLFKYKLANFTANLDKIRKNWNGKKKEWLKILDTNEVDPEILAKAGAAGNGGNAGNEGGGDDDDDDDNGDAGLGDLDNEFGGMNLDPEGDAEKKATPKKDIKKPDSEEIVLPNLVIGWMGSNQAQNLTVIARLPAGALRTPAPGSGLKSYVTAYIENSLTATIAIDVTDDTIHDPIKFYDKFWGRAKFGTEHVKVVGHHTAVRLLKNNNPRKRIIKKCRIQLPFEVELQWNPDIPTVEQLVMLKIGVDGSQEQYVVMEMKEALAKEFKSHNVSVAWDTCYDDEPVVATNDGTATGAAANVPRSEDDDEGDEMDIDRDPKKRKSYVAETDRTKNLRDFVDHLMKGVPVETVNETDEKEKDDGKKTKTVPIGQPKDGSHYKTDTNHATA</sequence>
<dbReference type="AlphaFoldDB" id="A0A1Z5JAD5"/>
<protein>
    <submittedName>
        <fullName evidence="2">Uncharacterized protein</fullName>
    </submittedName>
</protein>
<feature type="compositionally biased region" description="Acidic residues" evidence="1">
    <location>
        <begin position="360"/>
        <end position="370"/>
    </location>
</feature>
<feature type="compositionally biased region" description="Gly residues" evidence="1">
    <location>
        <begin position="104"/>
        <end position="114"/>
    </location>
</feature>
<reference evidence="2 3" key="1">
    <citation type="journal article" date="2015" name="Plant Cell">
        <title>Oil accumulation by the oleaginous diatom Fistulifera solaris as revealed by the genome and transcriptome.</title>
        <authorList>
            <person name="Tanaka T."/>
            <person name="Maeda Y."/>
            <person name="Veluchamy A."/>
            <person name="Tanaka M."/>
            <person name="Abida H."/>
            <person name="Marechal E."/>
            <person name="Bowler C."/>
            <person name="Muto M."/>
            <person name="Sunaga Y."/>
            <person name="Tanaka M."/>
            <person name="Yoshino T."/>
            <person name="Taniguchi T."/>
            <person name="Fukuda Y."/>
            <person name="Nemoto M."/>
            <person name="Matsumoto M."/>
            <person name="Wong P.S."/>
            <person name="Aburatani S."/>
            <person name="Fujibuchi W."/>
        </authorList>
    </citation>
    <scope>NUCLEOTIDE SEQUENCE [LARGE SCALE GENOMIC DNA]</scope>
    <source>
        <strain evidence="2 3">JPCC DA0580</strain>
    </source>
</reference>
<feature type="compositionally biased region" description="Basic and acidic residues" evidence="1">
    <location>
        <begin position="146"/>
        <end position="160"/>
    </location>
</feature>
<gene>
    <name evidence="2" type="ORF">FisN_UnNu022</name>
</gene>
<feature type="compositionally biased region" description="Low complexity" evidence="1">
    <location>
        <begin position="343"/>
        <end position="356"/>
    </location>
</feature>
<evidence type="ECO:0000313" key="3">
    <source>
        <dbReference type="Proteomes" id="UP000198406"/>
    </source>
</evidence>
<dbReference type="InParanoid" id="A0A1Z5JAD5"/>
<feature type="region of interest" description="Disordered" evidence="1">
    <location>
        <begin position="396"/>
        <end position="443"/>
    </location>
</feature>
<feature type="region of interest" description="Disordered" evidence="1">
    <location>
        <begin position="343"/>
        <end position="383"/>
    </location>
</feature>
<feature type="compositionally biased region" description="Acidic residues" evidence="1">
    <location>
        <begin position="115"/>
        <end position="125"/>
    </location>
</feature>
<evidence type="ECO:0000313" key="2">
    <source>
        <dbReference type="EMBL" id="GAX10919.1"/>
    </source>
</evidence>
<comment type="caution">
    <text evidence="2">The sequence shown here is derived from an EMBL/GenBank/DDBJ whole genome shotgun (WGS) entry which is preliminary data.</text>
</comment>
<evidence type="ECO:0000256" key="1">
    <source>
        <dbReference type="SAM" id="MobiDB-lite"/>
    </source>
</evidence>